<dbReference type="InterPro" id="IPR035892">
    <property type="entry name" value="C2_domain_sf"/>
</dbReference>
<gene>
    <name evidence="5" type="ORF">CLF_100988</name>
</gene>
<proteinExistence type="predicted"/>
<accession>G7Y4R6</accession>
<dbReference type="SUPFAM" id="SSF49562">
    <property type="entry name" value="C2 domain (Calcium/lipid-binding domain, CaLB)"/>
    <property type="match status" value="1"/>
</dbReference>
<reference evidence="5" key="1">
    <citation type="journal article" date="2011" name="Genome Biol.">
        <title>The draft genome of the carcinogenic human liver fluke Clonorchis sinensis.</title>
        <authorList>
            <person name="Wang X."/>
            <person name="Chen W."/>
            <person name="Huang Y."/>
            <person name="Sun J."/>
            <person name="Men J."/>
            <person name="Liu H."/>
            <person name="Luo F."/>
            <person name="Guo L."/>
            <person name="Lv X."/>
            <person name="Deng C."/>
            <person name="Zhou C."/>
            <person name="Fan Y."/>
            <person name="Li X."/>
            <person name="Huang L."/>
            <person name="Hu Y."/>
            <person name="Liang C."/>
            <person name="Hu X."/>
            <person name="Xu J."/>
            <person name="Yu X."/>
        </authorList>
    </citation>
    <scope>NUCLEOTIDE SEQUENCE [LARGE SCALE GENOMIC DNA]</scope>
    <source>
        <strain evidence="5">Henan</strain>
    </source>
</reference>
<feature type="domain" description="C2" evidence="3">
    <location>
        <begin position="512"/>
        <end position="627"/>
    </location>
</feature>
<reference key="2">
    <citation type="submission" date="2011-10" db="EMBL/GenBank/DDBJ databases">
        <title>The genome and transcriptome sequence of Clonorchis sinensis provide insights into the carcinogenic liver fluke.</title>
        <authorList>
            <person name="Wang X."/>
            <person name="Huang Y."/>
            <person name="Chen W."/>
            <person name="Liu H."/>
            <person name="Guo L."/>
            <person name="Chen Y."/>
            <person name="Luo F."/>
            <person name="Zhou W."/>
            <person name="Sun J."/>
            <person name="Mao Q."/>
            <person name="Liang P."/>
            <person name="Zhou C."/>
            <person name="Tian Y."/>
            <person name="Men J."/>
            <person name="Lv X."/>
            <person name="Huang L."/>
            <person name="Zhou J."/>
            <person name="Hu Y."/>
            <person name="Li R."/>
            <person name="Zhang F."/>
            <person name="Lei H."/>
            <person name="Li X."/>
            <person name="Hu X."/>
            <person name="Liang C."/>
            <person name="Xu J."/>
            <person name="Wu Z."/>
            <person name="Yu X."/>
        </authorList>
    </citation>
    <scope>NUCLEOTIDE SEQUENCE</scope>
    <source>
        <strain>Henan</strain>
    </source>
</reference>
<feature type="compositionally biased region" description="Low complexity" evidence="2">
    <location>
        <begin position="1120"/>
        <end position="1133"/>
    </location>
</feature>
<dbReference type="SMART" id="SM00324">
    <property type="entry name" value="RhoGAP"/>
    <property type="match status" value="1"/>
</dbReference>
<organism evidence="5 6">
    <name type="scientific">Clonorchis sinensis</name>
    <name type="common">Chinese liver fluke</name>
    <dbReference type="NCBI Taxonomy" id="79923"/>
    <lineage>
        <taxon>Eukaryota</taxon>
        <taxon>Metazoa</taxon>
        <taxon>Spiralia</taxon>
        <taxon>Lophotrochozoa</taxon>
        <taxon>Platyhelminthes</taxon>
        <taxon>Trematoda</taxon>
        <taxon>Digenea</taxon>
        <taxon>Opisthorchiida</taxon>
        <taxon>Opisthorchiata</taxon>
        <taxon>Opisthorchiidae</taxon>
        <taxon>Clonorchis</taxon>
    </lineage>
</organism>
<dbReference type="GO" id="GO:0007165">
    <property type="term" value="P:signal transduction"/>
    <property type="evidence" value="ECO:0007669"/>
    <property type="project" value="InterPro"/>
</dbReference>
<feature type="region of interest" description="Disordered" evidence="2">
    <location>
        <begin position="988"/>
        <end position="1025"/>
    </location>
</feature>
<sequence>MAEESFDSGVSSEHSQYTIEHKSCPDPIQKHNDLCADLWSPTSCSHNGEGYYGPKPPPYCSHIHSDSSLDHVKISCLKRNYRQRSKPLLHSDQLVSDTEPVGSVHSNPVQFIRRKAKAPAAQIQVFSDLASVKTMSSNPREYPNGSIGPQRSSVYPEVAGSRGMEGRVVHFARDQRDLGEKATCERSLLPDISLDERIRLTDSRSRTSLPEYSRPPLVRNYSARDYVYLPSLQQNQMASSVPVLSRQQTLRSLLANQLDEHSEVGPSEPGIESRPRESTQSAHFQVQPTSEVTPGRTVLDRLTSDMSSVTLGTDQERQQLLSALLSASKPTTSSSSQTSVLQSILQRVNPQSGIGTSRPPAGQTSSTMPGQAFAQGQLKLQASGSAEDYANYQSLDAILGQMHAQPPPPAPYQPVDFRPLADIYQAKSTVPDESYSVHSTTGIPATHSLSGLPPLHIDPMINVECRLPDVPTEARPEDRFRDFLLLPSERCVTTTYAQSADCASQPLHDWSYPDQSPHATQPKSNNLNGLLVVHLVAGNGLSSSQIMLRDLYCVVEMDSIRKARSMIRTSSSFFEWNEVFELDMEDSRFLAFLLYQWDPRTKHRLCFYGGIDLRNLIGRLISLSKKSTSFGTSGPNTTGQKRYQQILLSPALTLLPSNFEKIALQLEPRGVLYLEFGYYPLERIYHRYQPTVSTSLHHASISDDVLFGVTIDELMERERNIVQLTSGLGRAPTASRFVNDSLYIPLFIRKCVEEIDRRGTEVVGIYRLAGSVWMKLQVRELFNQVTRSTLRAVFQGDRKALEGITGLIDLSPARVPDIHAITALFKDFLRELPEPLFTSALYPMFYDAMQVTLPDFSQSGAKLMLNILDCLPTNNQEILLYLLDHFKRITSQSEINRMNTYNLANCLAPVLFYPAPNSARNMDPAILEPRKMAEIFQFILEIWPDERKPPTCAVSGVHSWPPAPYHFPGQEETIARHPMYRSHRHKQVPPHYRASSTVRSTLSGPAAPGIEDHSSQFDHRSSNVAASERSGFMGMGRTGRMKFTSVSVPVQHRLEDVADSARRTQFDHYPPPSQTGRTLMQTHNTTTPRRTRETEAAMFESLPEEQARKARHPHFHDIPTTGSTDSGTRSSLSAGGRHGASTSRQAPLIKRSTRPDSARSFSQERQVYSHSPRSSRRSQPYT</sequence>
<feature type="region of interest" description="Disordered" evidence="2">
    <location>
        <begin position="259"/>
        <end position="297"/>
    </location>
</feature>
<keyword evidence="1" id="KW-0343">GTPase activation</keyword>
<name>G7Y4R6_CLOSI</name>
<evidence type="ECO:0000256" key="2">
    <source>
        <dbReference type="SAM" id="MobiDB-lite"/>
    </source>
</evidence>
<dbReference type="Proteomes" id="UP000008909">
    <property type="component" value="Unassembled WGS sequence"/>
</dbReference>
<evidence type="ECO:0000256" key="1">
    <source>
        <dbReference type="ARBA" id="ARBA00022468"/>
    </source>
</evidence>
<dbReference type="InterPro" id="IPR000008">
    <property type="entry name" value="C2_dom"/>
</dbReference>
<feature type="region of interest" description="Disordered" evidence="2">
    <location>
        <begin position="1059"/>
        <end position="1091"/>
    </location>
</feature>
<feature type="region of interest" description="Disordered" evidence="2">
    <location>
        <begin position="350"/>
        <end position="369"/>
    </location>
</feature>
<dbReference type="Pfam" id="PF25336">
    <property type="entry name" value="C2_SYDE"/>
    <property type="match status" value="1"/>
</dbReference>
<dbReference type="EMBL" id="DF142861">
    <property type="protein sequence ID" value="GAA47939.1"/>
    <property type="molecule type" value="Genomic_DNA"/>
</dbReference>
<dbReference type="InterPro" id="IPR057459">
    <property type="entry name" value="SYDE1/2_C2"/>
</dbReference>
<dbReference type="PANTHER" id="PTHR46150:SF3">
    <property type="entry name" value="RHO GTPASE-ACTIVATING PROTEIN 100F"/>
    <property type="match status" value="1"/>
</dbReference>
<dbReference type="GO" id="GO:0005096">
    <property type="term" value="F:GTPase activator activity"/>
    <property type="evidence" value="ECO:0007669"/>
    <property type="project" value="UniProtKB-KW"/>
</dbReference>
<dbReference type="PANTHER" id="PTHR46150">
    <property type="entry name" value="RHO GTPASE-ACTIVATING PROTEIN 100F"/>
    <property type="match status" value="1"/>
</dbReference>
<dbReference type="Gene3D" id="2.60.40.150">
    <property type="entry name" value="C2 domain"/>
    <property type="match status" value="1"/>
</dbReference>
<dbReference type="SUPFAM" id="SSF48350">
    <property type="entry name" value="GTPase activation domain, GAP"/>
    <property type="match status" value="1"/>
</dbReference>
<feature type="region of interest" description="Disordered" evidence="2">
    <location>
        <begin position="136"/>
        <end position="157"/>
    </location>
</feature>
<feature type="compositionally biased region" description="Basic and acidic residues" evidence="2">
    <location>
        <begin position="1010"/>
        <end position="1021"/>
    </location>
</feature>
<evidence type="ECO:0000259" key="3">
    <source>
        <dbReference type="PROSITE" id="PS50004"/>
    </source>
</evidence>
<dbReference type="InterPro" id="IPR000198">
    <property type="entry name" value="RhoGAP_dom"/>
</dbReference>
<dbReference type="GO" id="GO:0046578">
    <property type="term" value="P:regulation of Ras protein signal transduction"/>
    <property type="evidence" value="ECO:0007669"/>
    <property type="project" value="TreeGrafter"/>
</dbReference>
<keyword evidence="6" id="KW-1185">Reference proteome</keyword>
<dbReference type="PROSITE" id="PS50004">
    <property type="entry name" value="C2"/>
    <property type="match status" value="1"/>
</dbReference>
<feature type="compositionally biased region" description="Polar residues" evidence="2">
    <location>
        <begin position="1159"/>
        <end position="1168"/>
    </location>
</feature>
<dbReference type="Gene3D" id="1.10.555.10">
    <property type="entry name" value="Rho GTPase activation protein"/>
    <property type="match status" value="1"/>
</dbReference>
<dbReference type="GO" id="GO:0016477">
    <property type="term" value="P:cell migration"/>
    <property type="evidence" value="ECO:0007669"/>
    <property type="project" value="TreeGrafter"/>
</dbReference>
<feature type="compositionally biased region" description="Polar residues" evidence="2">
    <location>
        <begin position="1074"/>
        <end position="1084"/>
    </location>
</feature>
<dbReference type="AlphaFoldDB" id="G7Y4R6"/>
<feature type="compositionally biased region" description="Polar residues" evidence="2">
    <location>
        <begin position="994"/>
        <end position="1003"/>
    </location>
</feature>
<dbReference type="Pfam" id="PF00620">
    <property type="entry name" value="RhoGAP"/>
    <property type="match status" value="1"/>
</dbReference>
<dbReference type="CDD" id="cd00030">
    <property type="entry name" value="C2"/>
    <property type="match status" value="1"/>
</dbReference>
<dbReference type="GO" id="GO:0030030">
    <property type="term" value="P:cell projection organization"/>
    <property type="evidence" value="ECO:0007669"/>
    <property type="project" value="TreeGrafter"/>
</dbReference>
<evidence type="ECO:0000313" key="5">
    <source>
        <dbReference type="EMBL" id="GAA47939.1"/>
    </source>
</evidence>
<feature type="domain" description="Rho-GAP" evidence="4">
    <location>
        <begin position="722"/>
        <end position="947"/>
    </location>
</feature>
<dbReference type="GO" id="GO:0097060">
    <property type="term" value="C:synaptic membrane"/>
    <property type="evidence" value="ECO:0007669"/>
    <property type="project" value="TreeGrafter"/>
</dbReference>
<evidence type="ECO:0000259" key="4">
    <source>
        <dbReference type="PROSITE" id="PS50238"/>
    </source>
</evidence>
<feature type="region of interest" description="Disordered" evidence="2">
    <location>
        <begin position="1103"/>
        <end position="1182"/>
    </location>
</feature>
<dbReference type="InterPro" id="IPR008936">
    <property type="entry name" value="Rho_GTPase_activation_prot"/>
</dbReference>
<feature type="compositionally biased region" description="Polar residues" evidence="2">
    <location>
        <begin position="278"/>
        <end position="292"/>
    </location>
</feature>
<dbReference type="InterPro" id="IPR052118">
    <property type="entry name" value="Rho-GAP_regulator"/>
</dbReference>
<protein>
    <submittedName>
        <fullName evidence="5">Rho GTPase-activating protein 100F</fullName>
    </submittedName>
</protein>
<evidence type="ECO:0000313" key="6">
    <source>
        <dbReference type="Proteomes" id="UP000008909"/>
    </source>
</evidence>
<dbReference type="PROSITE" id="PS50238">
    <property type="entry name" value="RHOGAP"/>
    <property type="match status" value="1"/>
</dbReference>